<dbReference type="InterPro" id="IPR050365">
    <property type="entry name" value="TIM50"/>
</dbReference>
<keyword evidence="10 12" id="KW-0496">Mitochondrion</keyword>
<evidence type="ECO:0000256" key="3">
    <source>
        <dbReference type="ARBA" id="ARBA00022448"/>
    </source>
</evidence>
<evidence type="ECO:0000256" key="6">
    <source>
        <dbReference type="ARBA" id="ARBA00022927"/>
    </source>
</evidence>
<evidence type="ECO:0000256" key="2">
    <source>
        <dbReference type="ARBA" id="ARBA00006344"/>
    </source>
</evidence>
<keyword evidence="9 12" id="KW-0811">Translocation</keyword>
<reference key="2">
    <citation type="submission" date="2011-10" db="EMBL/GenBank/DDBJ databases">
        <title>The genome and transcriptome sequence of Clonorchis sinensis provide insights into the carcinogenic liver fluke.</title>
        <authorList>
            <person name="Wang X."/>
            <person name="Huang Y."/>
            <person name="Chen W."/>
            <person name="Liu H."/>
            <person name="Guo L."/>
            <person name="Chen Y."/>
            <person name="Luo F."/>
            <person name="Zhou W."/>
            <person name="Sun J."/>
            <person name="Mao Q."/>
            <person name="Liang P."/>
            <person name="Zhou C."/>
            <person name="Tian Y."/>
            <person name="Men J."/>
            <person name="Lv X."/>
            <person name="Huang L."/>
            <person name="Zhou J."/>
            <person name="Hu Y."/>
            <person name="Li R."/>
            <person name="Zhang F."/>
            <person name="Lei H."/>
            <person name="Li X."/>
            <person name="Hu X."/>
            <person name="Liang C."/>
            <person name="Xu J."/>
            <person name="Wu Z."/>
            <person name="Yu X."/>
        </authorList>
    </citation>
    <scope>NUCLEOTIDE SEQUENCE</scope>
    <source>
        <strain>Henan</strain>
    </source>
</reference>
<evidence type="ECO:0000256" key="4">
    <source>
        <dbReference type="ARBA" id="ARBA00022692"/>
    </source>
</evidence>
<evidence type="ECO:0000313" key="15">
    <source>
        <dbReference type="Proteomes" id="UP000008909"/>
    </source>
</evidence>
<keyword evidence="15" id="KW-1185">Reference proteome</keyword>
<evidence type="ECO:0000256" key="8">
    <source>
        <dbReference type="ARBA" id="ARBA00022989"/>
    </source>
</evidence>
<dbReference type="InterPro" id="IPR023214">
    <property type="entry name" value="HAD_sf"/>
</dbReference>
<evidence type="ECO:0000256" key="5">
    <source>
        <dbReference type="ARBA" id="ARBA00022792"/>
    </source>
</evidence>
<dbReference type="Pfam" id="PF03031">
    <property type="entry name" value="NIF"/>
    <property type="match status" value="1"/>
</dbReference>
<evidence type="ECO:0000256" key="10">
    <source>
        <dbReference type="ARBA" id="ARBA00023128"/>
    </source>
</evidence>
<dbReference type="AlphaFoldDB" id="G7YVX2"/>
<keyword evidence="7 12" id="KW-0809">Transit peptide</keyword>
<keyword evidence="5" id="KW-0999">Mitochondrion inner membrane</keyword>
<feature type="domain" description="FCP1 homology" evidence="13">
    <location>
        <begin position="367"/>
        <end position="511"/>
    </location>
</feature>
<dbReference type="InterPro" id="IPR004274">
    <property type="entry name" value="FCP1_dom"/>
</dbReference>
<dbReference type="InterPro" id="IPR036412">
    <property type="entry name" value="HAD-like_sf"/>
</dbReference>
<evidence type="ECO:0000256" key="11">
    <source>
        <dbReference type="ARBA" id="ARBA00023136"/>
    </source>
</evidence>
<evidence type="ECO:0000256" key="12">
    <source>
        <dbReference type="RuleBase" id="RU365079"/>
    </source>
</evidence>
<dbReference type="CDD" id="cd07521">
    <property type="entry name" value="HAD_FCP1-like"/>
    <property type="match status" value="1"/>
</dbReference>
<proteinExistence type="inferred from homology"/>
<keyword evidence="11" id="KW-0472">Membrane</keyword>
<dbReference type="FunFam" id="3.40.50.1000:FF:000019">
    <property type="entry name" value="Mitochondrial import inner membrane translocase subunit TIM50"/>
    <property type="match status" value="1"/>
</dbReference>
<evidence type="ECO:0000256" key="1">
    <source>
        <dbReference type="ARBA" id="ARBA00004434"/>
    </source>
</evidence>
<comment type="function">
    <text evidence="12">Essential component of the TIM23 complex, a complex that mediates the translocation of transit peptide-containing proteins across the mitochondrial inner membrane.</text>
</comment>
<evidence type="ECO:0000256" key="9">
    <source>
        <dbReference type="ARBA" id="ARBA00023010"/>
    </source>
</evidence>
<keyword evidence="4" id="KW-0812">Transmembrane</keyword>
<evidence type="ECO:0000313" key="14">
    <source>
        <dbReference type="EMBL" id="GAA57102.1"/>
    </source>
</evidence>
<protein>
    <recommendedName>
        <fullName evidence="12">Mitochondrial import inner membrane translocase subunit TIM50</fullName>
    </recommendedName>
</protein>
<dbReference type="SUPFAM" id="SSF56784">
    <property type="entry name" value="HAD-like"/>
    <property type="match status" value="1"/>
</dbReference>
<keyword evidence="3 12" id="KW-0813">Transport</keyword>
<comment type="subcellular location">
    <subcellularLocation>
        <location evidence="1 12">Mitochondrion inner membrane</location>
        <topology evidence="1 12">Single-pass membrane protein</topology>
    </subcellularLocation>
</comment>
<dbReference type="PANTHER" id="PTHR12210">
    <property type="entry name" value="DULLARD PROTEIN PHOSPHATASE"/>
    <property type="match status" value="1"/>
</dbReference>
<comment type="similarity">
    <text evidence="2 12">Belongs to the TIM50 family.</text>
</comment>
<gene>
    <name evidence="14" type="ORF">CLF_112159</name>
</gene>
<organism evidence="14 15">
    <name type="scientific">Clonorchis sinensis</name>
    <name type="common">Chinese liver fluke</name>
    <dbReference type="NCBI Taxonomy" id="79923"/>
    <lineage>
        <taxon>Eukaryota</taxon>
        <taxon>Metazoa</taxon>
        <taxon>Spiralia</taxon>
        <taxon>Lophotrochozoa</taxon>
        <taxon>Platyhelminthes</taxon>
        <taxon>Trematoda</taxon>
        <taxon>Digenea</taxon>
        <taxon>Opisthorchiida</taxon>
        <taxon>Opisthorchiata</taxon>
        <taxon>Opisthorchiidae</taxon>
        <taxon>Clonorchis</taxon>
    </lineage>
</organism>
<reference evidence="14" key="1">
    <citation type="journal article" date="2011" name="Genome Biol.">
        <title>The draft genome of the carcinogenic human liver fluke Clonorchis sinensis.</title>
        <authorList>
            <person name="Wang X."/>
            <person name="Chen W."/>
            <person name="Huang Y."/>
            <person name="Sun J."/>
            <person name="Men J."/>
            <person name="Liu H."/>
            <person name="Luo F."/>
            <person name="Guo L."/>
            <person name="Lv X."/>
            <person name="Deng C."/>
            <person name="Zhou C."/>
            <person name="Fan Y."/>
            <person name="Li X."/>
            <person name="Huang L."/>
            <person name="Hu Y."/>
            <person name="Liang C."/>
            <person name="Hu X."/>
            <person name="Xu J."/>
            <person name="Yu X."/>
        </authorList>
    </citation>
    <scope>NUCLEOTIDE SEQUENCE [LARGE SCALE GENOMIC DNA]</scope>
    <source>
        <strain evidence="14">Henan</strain>
    </source>
</reference>
<dbReference type="GO" id="GO:0015031">
    <property type="term" value="P:protein transport"/>
    <property type="evidence" value="ECO:0007669"/>
    <property type="project" value="UniProtKB-KW"/>
</dbReference>
<sequence length="554" mass="63001">MKDVTDAAPDFSTNIGIFSVHNHTCYSLHSEFTSTLFLTIVFSDLAPNPLGSHSVGVTASNVSVTGKRESVGPHAVSGYGQQLEAIAQPYPSPRTITNSTLDRNVSSYRWRGSTTHCRSIWNTFVDSDCLLVRILLSIRFPGPLSTRFRLHTSDDPQAAAAGCTGVDIVLSHWAKVALLDWIPVNSRLCAVRLATFVKESHKRDVDRRLFIVSAYASMTSSDAGKDMFYDTLNTLLRVTLQELNFFDYGFILRRSCISSHQNWSWGKQPLRQRCTDCGFSIVMKHSLSKVEKAVVFLDELTNHFVHWYALCTDKVQANPYRGNKKTSVFCAPETSIEECVQLQKLRCQSIKDPISEKLLPDPVQPPYYQPPYTLVLELNGILVHPDWKFRTGWRFKKRPALELFLQQLSPYYEVVAFTNESAMTGGPVLMQLDPQGQYIHYRLFREATRYRNGKHIKDLSCLNRDLSHVILIDWDPSAASLQPRNALIVKKWQGDEADRELIDLAAFLRKHQRFIDRSDVGYKCPLGTDIQSVTQSRNFYLRHNPTYPIQALDL</sequence>
<name>G7YVX2_CLOSI</name>
<dbReference type="SMART" id="SM00577">
    <property type="entry name" value="CPDc"/>
    <property type="match status" value="1"/>
</dbReference>
<dbReference type="GO" id="GO:0005744">
    <property type="term" value="C:TIM23 mitochondrial import inner membrane translocase complex"/>
    <property type="evidence" value="ECO:0007669"/>
    <property type="project" value="UniProtKB-UniRule"/>
</dbReference>
<evidence type="ECO:0000256" key="7">
    <source>
        <dbReference type="ARBA" id="ARBA00022946"/>
    </source>
</evidence>
<evidence type="ECO:0000259" key="13">
    <source>
        <dbReference type="PROSITE" id="PS50969"/>
    </source>
</evidence>
<comment type="subunit">
    <text evidence="12">Component of the TIM23 complex.</text>
</comment>
<dbReference type="Proteomes" id="UP000008909">
    <property type="component" value="Unassembled WGS sequence"/>
</dbReference>
<dbReference type="EMBL" id="DF144542">
    <property type="protein sequence ID" value="GAA57102.1"/>
    <property type="molecule type" value="Genomic_DNA"/>
</dbReference>
<keyword evidence="6 12" id="KW-0653">Protein transport</keyword>
<dbReference type="PROSITE" id="PS50969">
    <property type="entry name" value="FCP1"/>
    <property type="match status" value="1"/>
</dbReference>
<accession>G7YVX2</accession>
<dbReference type="Gene3D" id="3.40.50.1000">
    <property type="entry name" value="HAD superfamily/HAD-like"/>
    <property type="match status" value="1"/>
</dbReference>
<keyword evidence="8" id="KW-1133">Transmembrane helix</keyword>